<evidence type="ECO:0000313" key="1">
    <source>
        <dbReference type="EMBL" id="MBI2096649.1"/>
    </source>
</evidence>
<dbReference type="AlphaFoldDB" id="A0A931SCP6"/>
<organism evidence="1 2">
    <name type="scientific">Candidatus Sungiibacteriota bacterium</name>
    <dbReference type="NCBI Taxonomy" id="2750080"/>
    <lineage>
        <taxon>Bacteria</taxon>
        <taxon>Candidatus Sungiibacteriota</taxon>
    </lineage>
</organism>
<comment type="caution">
    <text evidence="1">The sequence shown here is derived from an EMBL/GenBank/DDBJ whole genome shotgun (WGS) entry which is preliminary data.</text>
</comment>
<dbReference type="Proteomes" id="UP000724148">
    <property type="component" value="Unassembled WGS sequence"/>
</dbReference>
<accession>A0A931SCP6</accession>
<proteinExistence type="predicted"/>
<protein>
    <submittedName>
        <fullName evidence="1">Uncharacterized protein</fullName>
    </submittedName>
</protein>
<sequence>MSTNNITRNSENSKVIAAIFGNNPAVSLDERARVTAEIQKIGGGLNFEVNKTENGWTAQCKELPGIVAGSTNPDPTGNEIETEIRSAIFAAFNVQEMAPEKKSPYFGIQDLSGNLKQNPRNHHVGGENC</sequence>
<gene>
    <name evidence="1" type="ORF">HYT40_00610</name>
</gene>
<dbReference type="EMBL" id="JACOZA010000011">
    <property type="protein sequence ID" value="MBI2096649.1"/>
    <property type="molecule type" value="Genomic_DNA"/>
</dbReference>
<evidence type="ECO:0000313" key="2">
    <source>
        <dbReference type="Proteomes" id="UP000724148"/>
    </source>
</evidence>
<reference evidence="1" key="1">
    <citation type="submission" date="2020-07" db="EMBL/GenBank/DDBJ databases">
        <title>Huge and variable diversity of episymbiotic CPR bacteria and DPANN archaea in groundwater ecosystems.</title>
        <authorList>
            <person name="He C.Y."/>
            <person name="Keren R."/>
            <person name="Whittaker M."/>
            <person name="Farag I.F."/>
            <person name="Doudna J."/>
            <person name="Cate J.H.D."/>
            <person name="Banfield J.F."/>
        </authorList>
    </citation>
    <scope>NUCLEOTIDE SEQUENCE</scope>
    <source>
        <strain evidence="1">NC_groundwater_193_Ag_S-0.1um_51_7</strain>
    </source>
</reference>
<name>A0A931SCP6_9BACT</name>